<dbReference type="InterPro" id="IPR014756">
    <property type="entry name" value="Ig_E-set"/>
</dbReference>
<dbReference type="InterPro" id="IPR019742">
    <property type="entry name" value="MacrogloblnA2_CS"/>
</dbReference>
<evidence type="ECO:0000256" key="5">
    <source>
        <dbReference type="ARBA" id="ARBA00022900"/>
    </source>
</evidence>
<dbReference type="InterPro" id="IPR011626">
    <property type="entry name" value="Alpha-macroglobulin_TED"/>
</dbReference>
<sequence>MARGGGGIQTMGIKKNMRSKSKSAEGESDTSESIEEPSSVRRLFPETWLCPDGRMIINAVVPDTITSWVATAFAMSETDGLGVAEEGAKVTVFKSFFIQLSLPYSVIRGEEFKLKVLVFNYESTQKTVKIHLKIPPNTFVARTGEKLEKEISNAWASKTVTVEPNSSKSVNFWIEPKALGNIPLLVMARGHLVADAIERNLLVEAEGSPEEYSKSTFLRLSKDGDSSTSAKFHVALPPPSVLVNDSQYISVTVIGDIMGKSMNSLESLIRMPYGCGEQNMINFVPNIVAMDYMTASGQVTESIKKKAIKYMTAGYQRELTYQRDDGSFSAFGNRDKSGSLWLTDYVTKSFIAASKYIFVDQKIIANSIQFIMGLQDKDGKFAEPKDGRVIHAGMQGGTSKGITLTAYTLATLIEASRVVDKSKNLIEVIDTSLKYLDNNAQEYYQDPYALAVLSYTYQLADLYHNSYKSTKADDVWNNLQKLANEEEGMKWWKTVKKEVKCPRSWCSSYNTAKASDVELAAYALLVYSLKTQYKDDIDSTLPVLRWMLSQTNEKGAFKSTQDTVVGLSALAKYSSVVLAGNEKNMKIKLSYGESSHNFNLIAMHNATILQQTVVPKDTQTISVEATGYGTAVVQMNVNYNIKDTEGEPPKLHSTLKQMHSPKGVQLKSCVKFSAENGEESGMVVTELNVLSGHFVDTSELLQEYGTRGLKRVESVGKKVNMYWDGFSDREECFELFVQRKDPVVNVQPAEIAHYVYYDVEERSSHMYSSDRKGFVLNFHEARLAACNDCGIEYVSNLKESNDQGQEIPIFPIESSSIIVNRSKKPNAISQEFVQTDFIDFKKRVLTFDPSVWYGKPMWLNPLQLARFGWTMVSHNLLKCSFCSAYAGTDLPLPTNKAVYDNCVERLKKSLLLNHNSLCSIRSRPCSESYLTLDWESVQEARDYLLERVTATLEVGYNLPRVSEEILMKLGLNEENFKTMKKIFEKDLPNNSDMDVIKCAVSLSLCGWVIRKVAKNIEIYCNMCNRQVALRQYYTLQDEPRPIGENEDSVIGSSEIASFETKRSDVAVQTTTLEFEHEEVQTEVDSNAWKKMLARKNSYDSEDSSTGLFSSNCRPFSPRHVPTKNGVFGNQSAPQSNIFYSSTSYNTSRSSSALEVLHEVATEEESVSAMREESVSTVRDDSNSNSTEEQREKEEKNDSNTKFDLHTILEESQDENCQEESENEDSPVSKLEKNVNFQAVLDTEETEEYPTICFEQSKGDDDSGSDEYEEYVGEYESLSNEDDIEDMTENDTNYEVIAVSTTSESDMENERNSALESGQDELDADFYEDDDSNSSEPNIPQVDGSTELNKRKRTLSSESNFSFKRQRTQMTNKLHFHPANEHRRWCPWIHSHVANSQEGYKGFLFAVLDEVPPGGVRKFPMFAEPTGDNVKKVKRLLKEWAAPIE</sequence>
<dbReference type="InterPro" id="IPR009048">
    <property type="entry name" value="A-macroglobulin_rcpt-bd"/>
</dbReference>
<dbReference type="GO" id="GO:0008270">
    <property type="term" value="F:zinc ion binding"/>
    <property type="evidence" value="ECO:0007669"/>
    <property type="project" value="InterPro"/>
</dbReference>
<reference evidence="12 13" key="1">
    <citation type="submission" date="2020-08" db="EMBL/GenBank/DDBJ databases">
        <authorList>
            <person name="Hejnol A."/>
        </authorList>
    </citation>
    <scope>NUCLEOTIDE SEQUENCE [LARGE SCALE GENOMIC DNA]</scope>
</reference>
<evidence type="ECO:0000313" key="13">
    <source>
        <dbReference type="Proteomes" id="UP000549394"/>
    </source>
</evidence>
<keyword evidence="6" id="KW-0882">Thioester bond</keyword>
<accession>A0A7I8V5M1</accession>
<dbReference type="GO" id="GO:0005615">
    <property type="term" value="C:extracellular space"/>
    <property type="evidence" value="ECO:0007669"/>
    <property type="project" value="InterPro"/>
</dbReference>
<dbReference type="SMART" id="SM01361">
    <property type="entry name" value="A2M_recep"/>
    <property type="match status" value="1"/>
</dbReference>
<dbReference type="Gene3D" id="2.60.40.10">
    <property type="entry name" value="Immunoglobulins"/>
    <property type="match status" value="1"/>
</dbReference>
<evidence type="ECO:0000256" key="1">
    <source>
        <dbReference type="ARBA" id="ARBA00004123"/>
    </source>
</evidence>
<dbReference type="SUPFAM" id="SSF49410">
    <property type="entry name" value="Alpha-macroglobulin receptor domain"/>
    <property type="match status" value="1"/>
</dbReference>
<feature type="region of interest" description="Disordered" evidence="9">
    <location>
        <begin position="1160"/>
        <end position="1232"/>
    </location>
</feature>
<dbReference type="SMART" id="SM01360">
    <property type="entry name" value="A2M"/>
    <property type="match status" value="1"/>
</dbReference>
<dbReference type="InterPro" id="IPR008930">
    <property type="entry name" value="Terpenoid_cyclase/PrenylTrfase"/>
</dbReference>
<dbReference type="SUPFAM" id="SSF81296">
    <property type="entry name" value="E set domains"/>
    <property type="match status" value="1"/>
</dbReference>
<dbReference type="PANTHER" id="PTHR11412:SF136">
    <property type="entry name" value="CD109 ANTIGEN"/>
    <property type="match status" value="1"/>
</dbReference>
<dbReference type="EMBL" id="CAJFCJ010000001">
    <property type="protein sequence ID" value="CAD5111030.1"/>
    <property type="molecule type" value="Genomic_DNA"/>
</dbReference>
<feature type="domain" description="Alpha-2-macroglobulin" evidence="10">
    <location>
        <begin position="47"/>
        <end position="132"/>
    </location>
</feature>
<evidence type="ECO:0000256" key="9">
    <source>
        <dbReference type="SAM" id="MobiDB-lite"/>
    </source>
</evidence>
<evidence type="ECO:0000313" key="12">
    <source>
        <dbReference type="EMBL" id="CAD5111030.1"/>
    </source>
</evidence>
<evidence type="ECO:0000256" key="7">
    <source>
        <dbReference type="ARBA" id="ARBA00023157"/>
    </source>
</evidence>
<dbReference type="Gene3D" id="2.60.120.1540">
    <property type="match status" value="1"/>
</dbReference>
<dbReference type="PANTHER" id="PTHR11412">
    <property type="entry name" value="MACROGLOBULIN / COMPLEMENT"/>
    <property type="match status" value="1"/>
</dbReference>
<dbReference type="Pfam" id="PF07967">
    <property type="entry name" value="zf-C3HC"/>
    <property type="match status" value="1"/>
</dbReference>
<evidence type="ECO:0000256" key="3">
    <source>
        <dbReference type="ARBA" id="ARBA00022690"/>
    </source>
</evidence>
<gene>
    <name evidence="12" type="ORF">DGYR_LOCUS379</name>
</gene>
<evidence type="ECO:0000256" key="2">
    <source>
        <dbReference type="ARBA" id="ARBA00010952"/>
    </source>
</evidence>
<dbReference type="InterPro" id="IPR036595">
    <property type="entry name" value="A-macroglobulin_rcpt-bd_sf"/>
</dbReference>
<keyword evidence="5" id="KW-0722">Serine protease inhibitor</keyword>
<dbReference type="InterPro" id="IPR013783">
    <property type="entry name" value="Ig-like_fold"/>
</dbReference>
<evidence type="ECO:0000259" key="11">
    <source>
        <dbReference type="SMART" id="SM01361"/>
    </source>
</evidence>
<dbReference type="InterPro" id="IPR050473">
    <property type="entry name" value="A2M/Complement_sys"/>
</dbReference>
<dbReference type="Pfam" id="PF00207">
    <property type="entry name" value="A2M"/>
    <property type="match status" value="1"/>
</dbReference>
<protein>
    <submittedName>
        <fullName evidence="12">DgyrCDS382</fullName>
    </submittedName>
</protein>
<feature type="domain" description="Alpha-macroglobulin receptor-binding" evidence="11">
    <location>
        <begin position="680"/>
        <end position="767"/>
    </location>
</feature>
<keyword evidence="7" id="KW-1015">Disulfide bond</keyword>
<dbReference type="Proteomes" id="UP000549394">
    <property type="component" value="Unassembled WGS sequence"/>
</dbReference>
<dbReference type="OrthoDB" id="9998011at2759"/>
<evidence type="ECO:0000256" key="8">
    <source>
        <dbReference type="ARBA" id="ARBA00023242"/>
    </source>
</evidence>
<dbReference type="Pfam" id="PF07678">
    <property type="entry name" value="TED_complement"/>
    <property type="match status" value="1"/>
</dbReference>
<feature type="compositionally biased region" description="Acidic residues" evidence="9">
    <location>
        <begin position="1317"/>
        <end position="1332"/>
    </location>
</feature>
<dbReference type="PROSITE" id="PS00477">
    <property type="entry name" value="ALPHA_2_MACROGLOBULIN"/>
    <property type="match status" value="1"/>
</dbReference>
<keyword evidence="8" id="KW-0539">Nucleus</keyword>
<feature type="compositionally biased region" description="Acidic residues" evidence="9">
    <location>
        <begin position="1210"/>
        <end position="1224"/>
    </location>
</feature>
<keyword evidence="13" id="KW-1185">Reference proteome</keyword>
<evidence type="ECO:0000256" key="6">
    <source>
        <dbReference type="ARBA" id="ARBA00022966"/>
    </source>
</evidence>
<evidence type="ECO:0000259" key="10">
    <source>
        <dbReference type="SMART" id="SM01360"/>
    </source>
</evidence>
<comment type="caution">
    <text evidence="12">The sequence shown here is derived from an EMBL/GenBank/DDBJ whole genome shotgun (WGS) entry which is preliminary data.</text>
</comment>
<comment type="similarity">
    <text evidence="2">Belongs to the protease inhibitor I39 (alpha-2-macroglobulin) family.</text>
</comment>
<dbReference type="Gene3D" id="2.60.40.690">
    <property type="entry name" value="Alpha-macroglobulin, receptor-binding domain"/>
    <property type="match status" value="1"/>
</dbReference>
<dbReference type="InterPro" id="IPR047565">
    <property type="entry name" value="Alpha-macroglob_thiol-ester_cl"/>
</dbReference>
<dbReference type="SUPFAM" id="SSF48239">
    <property type="entry name" value="Terpenoid cyclases/Protein prenyltransferases"/>
    <property type="match status" value="1"/>
</dbReference>
<dbReference type="Pfam" id="PF07677">
    <property type="entry name" value="A2M_recep"/>
    <property type="match status" value="1"/>
</dbReference>
<comment type="subcellular location">
    <subcellularLocation>
        <location evidence="1">Nucleus</location>
    </subcellularLocation>
</comment>
<dbReference type="InterPro" id="IPR001599">
    <property type="entry name" value="Macroglobln_a2"/>
</dbReference>
<organism evidence="12 13">
    <name type="scientific">Dimorphilus gyrociliatus</name>
    <dbReference type="NCBI Taxonomy" id="2664684"/>
    <lineage>
        <taxon>Eukaryota</taxon>
        <taxon>Metazoa</taxon>
        <taxon>Spiralia</taxon>
        <taxon>Lophotrochozoa</taxon>
        <taxon>Annelida</taxon>
        <taxon>Polychaeta</taxon>
        <taxon>Polychaeta incertae sedis</taxon>
        <taxon>Dinophilidae</taxon>
        <taxon>Dimorphilus</taxon>
    </lineage>
</organism>
<feature type="region of interest" description="Disordered" evidence="9">
    <location>
        <begin position="1"/>
        <end position="39"/>
    </location>
</feature>
<dbReference type="GO" id="GO:0004867">
    <property type="term" value="F:serine-type endopeptidase inhibitor activity"/>
    <property type="evidence" value="ECO:0007669"/>
    <property type="project" value="UniProtKB-KW"/>
</dbReference>
<dbReference type="Gene3D" id="1.50.10.20">
    <property type="match status" value="1"/>
</dbReference>
<feature type="compositionally biased region" description="Polar residues" evidence="9">
    <location>
        <begin position="1333"/>
        <end position="1346"/>
    </location>
</feature>
<feature type="region of interest" description="Disordered" evidence="9">
    <location>
        <begin position="1300"/>
        <end position="1361"/>
    </location>
</feature>
<dbReference type="SMART" id="SM01419">
    <property type="entry name" value="Thiol-ester_cl"/>
    <property type="match status" value="1"/>
</dbReference>
<feature type="compositionally biased region" description="Basic and acidic residues" evidence="9">
    <location>
        <begin position="1169"/>
        <end position="1208"/>
    </location>
</feature>
<feature type="compositionally biased region" description="Acidic residues" evidence="9">
    <location>
        <begin position="26"/>
        <end position="35"/>
    </location>
</feature>
<dbReference type="InterPro" id="IPR012935">
    <property type="entry name" value="NuBaID_N"/>
</dbReference>
<dbReference type="GO" id="GO:0005634">
    <property type="term" value="C:nucleus"/>
    <property type="evidence" value="ECO:0007669"/>
    <property type="project" value="UniProtKB-SubCell"/>
</dbReference>
<keyword evidence="3" id="KW-0646">Protease inhibitor</keyword>
<name>A0A7I8V5M1_9ANNE</name>
<dbReference type="Gene3D" id="2.20.130.20">
    <property type="match status" value="1"/>
</dbReference>
<feature type="region of interest" description="Disordered" evidence="9">
    <location>
        <begin position="1245"/>
        <end position="1269"/>
    </location>
</feature>
<evidence type="ECO:0000256" key="4">
    <source>
        <dbReference type="ARBA" id="ARBA00022729"/>
    </source>
</evidence>
<proteinExistence type="inferred from homology"/>
<keyword evidence="4" id="KW-0732">Signal</keyword>